<feature type="domain" description="Peptidase S8/S53" evidence="6">
    <location>
        <begin position="167"/>
        <end position="402"/>
    </location>
</feature>
<dbReference type="PROSITE" id="PS51892">
    <property type="entry name" value="SUBTILASE"/>
    <property type="match status" value="1"/>
</dbReference>
<dbReference type="OrthoDB" id="9790784at2"/>
<dbReference type="InterPro" id="IPR000209">
    <property type="entry name" value="Peptidase_S8/S53_dom"/>
</dbReference>
<proteinExistence type="inferred from homology"/>
<dbReference type="PANTHER" id="PTHR43806">
    <property type="entry name" value="PEPTIDASE S8"/>
    <property type="match status" value="1"/>
</dbReference>
<evidence type="ECO:0000313" key="8">
    <source>
        <dbReference type="Proteomes" id="UP000008186"/>
    </source>
</evidence>
<reference evidence="7 8" key="4">
    <citation type="journal article" date="2011" name="BMC Genomics">
        <title>Genome-wide protein localization prediction strategies for gram negative bacteria.</title>
        <authorList>
            <person name="Romine M.F."/>
        </authorList>
    </citation>
    <scope>NUCLEOTIDE SEQUENCE [LARGE SCALE GENOMIC DNA]</scope>
    <source>
        <strain evidence="8">ATCC 700550 / JCM 31522 / CIP 106686 / LMG 19005 / NCIMB 14063 / MR-1</strain>
    </source>
</reference>
<evidence type="ECO:0000259" key="6">
    <source>
        <dbReference type="Pfam" id="PF00082"/>
    </source>
</evidence>
<dbReference type="eggNOG" id="COG1404">
    <property type="taxonomic scope" value="Bacteria"/>
</dbReference>
<comment type="similarity">
    <text evidence="1 5">Belongs to the peptidase S8 family.</text>
</comment>
<accession>Q8EKA8</accession>
<dbReference type="InterPro" id="IPR015500">
    <property type="entry name" value="Peptidase_S8_subtilisin-rel"/>
</dbReference>
<feature type="active site" description="Charge relay system" evidence="5">
    <location>
        <position position="176"/>
    </location>
</feature>
<evidence type="ECO:0000313" key="7">
    <source>
        <dbReference type="EMBL" id="AAN53274.1"/>
    </source>
</evidence>
<evidence type="ECO:0000256" key="4">
    <source>
        <dbReference type="ARBA" id="ARBA00022825"/>
    </source>
</evidence>
<organism evidence="7 8">
    <name type="scientific">Shewanella oneidensis (strain ATCC 700550 / JCM 31522 / CIP 106686 / LMG 19005 / NCIMB 14063 / MR-1)</name>
    <dbReference type="NCBI Taxonomy" id="211586"/>
    <lineage>
        <taxon>Bacteria</taxon>
        <taxon>Pseudomonadati</taxon>
        <taxon>Pseudomonadota</taxon>
        <taxon>Gammaproteobacteria</taxon>
        <taxon>Alteromonadales</taxon>
        <taxon>Shewanellaceae</taxon>
        <taxon>Shewanella</taxon>
    </lineage>
</organism>
<keyword evidence="8" id="KW-1185">Reference proteome</keyword>
<feature type="active site" description="Charge relay system" evidence="5">
    <location>
        <position position="217"/>
    </location>
</feature>
<keyword evidence="4 5" id="KW-0720">Serine protease</keyword>
<dbReference type="BioCyc" id="SONE211586:G1GMP-173-MONOMER"/>
<evidence type="ECO:0000256" key="1">
    <source>
        <dbReference type="ARBA" id="ARBA00011073"/>
    </source>
</evidence>
<reference evidence="7 8" key="2">
    <citation type="journal article" date="2005" name="Proteomics">
        <title>Global detection and characterization of hypothetical proteins in Shewanella oneidensis MR-1 using LC-MS based proteomics.</title>
        <authorList>
            <person name="Elias D.A."/>
            <person name="Monroe M.E."/>
            <person name="Marshall M.J."/>
            <person name="Romine M.F."/>
            <person name="Belieav A.S."/>
            <person name="Fredrickson J.K."/>
            <person name="Anderson G.A."/>
            <person name="Smith R.D."/>
            <person name="Lipton M.S."/>
        </authorList>
    </citation>
    <scope>NUCLEOTIDE SEQUENCE [LARGE SCALE GENOMIC DNA]</scope>
    <source>
        <strain evidence="8">ATCC 700550 / JCM 31522 / CIP 106686 / LMG 19005 / NCIMB 14063 / MR-1</strain>
    </source>
</reference>
<dbReference type="Pfam" id="PF00082">
    <property type="entry name" value="Peptidase_S8"/>
    <property type="match status" value="1"/>
</dbReference>
<dbReference type="GO" id="GO:0006508">
    <property type="term" value="P:proteolysis"/>
    <property type="evidence" value="ECO:0007669"/>
    <property type="project" value="UniProtKB-KW"/>
</dbReference>
<keyword evidence="3 5" id="KW-0378">Hydrolase</keyword>
<dbReference type="PROSITE" id="PS00136">
    <property type="entry name" value="SUBTILASE_ASP"/>
    <property type="match status" value="1"/>
</dbReference>
<evidence type="ECO:0000256" key="2">
    <source>
        <dbReference type="ARBA" id="ARBA00022670"/>
    </source>
</evidence>
<dbReference type="PaxDb" id="211586-SO_0187"/>
<dbReference type="HOGENOM" id="CLU_675967_0_0_6"/>
<dbReference type="PhylomeDB" id="Q8EKA8"/>
<dbReference type="AlphaFoldDB" id="Q8EKA8"/>
<dbReference type="InterPro" id="IPR023827">
    <property type="entry name" value="Peptidase_S8_Asp-AS"/>
</dbReference>
<dbReference type="PANTHER" id="PTHR43806:SF11">
    <property type="entry name" value="CEREVISIN-RELATED"/>
    <property type="match status" value="1"/>
</dbReference>
<reference evidence="7 8" key="3">
    <citation type="journal article" date="2008" name="Appl. Environ. Microbiol.">
        <title>Identification of mobile elements and pseudogenes in the Shewanella oneidensis MR-1 genome.</title>
        <authorList>
            <person name="Romine M.F."/>
            <person name="Carlson T.S."/>
            <person name="Norbeck A.D."/>
            <person name="McCue L.A."/>
            <person name="Lipton M.S."/>
        </authorList>
    </citation>
    <scope>NUCLEOTIDE SEQUENCE [LARGE SCALE GENOMIC DNA]</scope>
    <source>
        <strain evidence="8">ATCC 700550 / JCM 31522 / CIP 106686 / LMG 19005 / NCIMB 14063 / MR-1</strain>
    </source>
</reference>
<dbReference type="CDD" id="cd00306">
    <property type="entry name" value="Peptidases_S8_S53"/>
    <property type="match status" value="1"/>
</dbReference>
<dbReference type="SUPFAM" id="SSF52743">
    <property type="entry name" value="Subtilisin-like"/>
    <property type="match status" value="1"/>
</dbReference>
<dbReference type="KEGG" id="son:SO_0187"/>
<dbReference type="InterPro" id="IPR036852">
    <property type="entry name" value="Peptidase_S8/S53_dom_sf"/>
</dbReference>
<dbReference type="Proteomes" id="UP000008186">
    <property type="component" value="Chromosome"/>
</dbReference>
<sequence>MNNVIKVLLLFFCFFPVVALAKVESISFMNFSVSVDFHLQKNGLYKLRGSSFEVQFAPRLIVKTARAVTAAELAVLIPNATEITDVFLLTETRYFLIAFAREEESFAALRKLQALPSILLVQPDLQQKRATAEFVDTEFAGAPILAVGLPVYLERAQQESVWPSNGGAGVTVAVIDDGFMLRHSEFAHLNTSIYYDFAARELMQISDEKKKQVSAKHGTKVLGILFGEHNQHEPEGLVPNAKFVGISQLDTWTSNTLRAFYIAYLAKADVINCSWHSEWLMEPVQDVVDELAGYGREGKGIAVVFAAGNQSKLITSGMHEASIGSAIVVGASNAKGKPLIFSNYGPAVDIWAYGQKTISTDENGGYSYFLGSSLSSVIVSGYIALLIGADQSLNLTQIQHKLTQILE</sequence>
<gene>
    <name evidence="7" type="ordered locus">SO_0187</name>
</gene>
<dbReference type="GO" id="GO:0004252">
    <property type="term" value="F:serine-type endopeptidase activity"/>
    <property type="evidence" value="ECO:0000318"/>
    <property type="project" value="GO_Central"/>
</dbReference>
<keyword evidence="2 5" id="KW-0645">Protease</keyword>
<feature type="active site" description="Charge relay system" evidence="5">
    <location>
        <position position="373"/>
    </location>
</feature>
<dbReference type="InterPro" id="IPR050131">
    <property type="entry name" value="Peptidase_S8_subtilisin-like"/>
</dbReference>
<dbReference type="RefSeq" id="WP_011070583.1">
    <property type="nucleotide sequence ID" value="NC_004347.2"/>
</dbReference>
<dbReference type="PRINTS" id="PR00723">
    <property type="entry name" value="SUBTILISIN"/>
</dbReference>
<evidence type="ECO:0000256" key="3">
    <source>
        <dbReference type="ARBA" id="ARBA00022801"/>
    </source>
</evidence>
<reference evidence="7 8" key="1">
    <citation type="journal article" date="2002" name="Nat. Biotechnol.">
        <title>Genome sequence of the dissimilatory metal ion-reducing bacterium Shewanella oneidensis.</title>
        <authorList>
            <person name="Heidelberg J.F."/>
            <person name="Paulsen I.T."/>
            <person name="Nelson K.E."/>
            <person name="Gaidos E.J."/>
            <person name="Nelson W.C."/>
            <person name="Read T.D."/>
            <person name="Eisen J.A."/>
            <person name="Seshadri R."/>
            <person name="Ward N."/>
            <person name="Methe B."/>
            <person name="Clayton R.A."/>
            <person name="Meyer T."/>
            <person name="Tsapin A."/>
            <person name="Scott J."/>
            <person name="Beanan M."/>
            <person name="Brinkac L."/>
            <person name="Daugherty S."/>
            <person name="DeBoy R.T."/>
            <person name="Dodson R.J."/>
            <person name="Durkin A.S."/>
            <person name="Haft D.H."/>
            <person name="Kolonay J.F."/>
            <person name="Madupu R."/>
            <person name="Peterson J.D."/>
            <person name="Umayam L.A."/>
            <person name="White O."/>
            <person name="Wolf A.M."/>
            <person name="Vamathevan J."/>
            <person name="Weidman J."/>
            <person name="Impraim M."/>
            <person name="Lee K."/>
            <person name="Berry K."/>
            <person name="Lee C."/>
            <person name="Mueller J."/>
            <person name="Khouri H."/>
            <person name="Gill J."/>
            <person name="Utterback T.R."/>
            <person name="McDonald L.A."/>
            <person name="Feldblyum T.V."/>
            <person name="Smith H.O."/>
            <person name="Venter J.C."/>
            <person name="Nealson K.H."/>
            <person name="Fraser C.M."/>
        </authorList>
    </citation>
    <scope>NUCLEOTIDE SEQUENCE [LARGE SCALE GENOMIC DNA]</scope>
    <source>
        <strain evidence="8">ATCC 700550 / JCM 31522 / CIP 106686 / LMG 19005 / NCIMB 14063 / MR-1</strain>
    </source>
</reference>
<dbReference type="EMBL" id="AE014299">
    <property type="protein sequence ID" value="AAN53274.1"/>
    <property type="molecule type" value="Genomic_DNA"/>
</dbReference>
<evidence type="ECO:0000256" key="5">
    <source>
        <dbReference type="PROSITE-ProRule" id="PRU01240"/>
    </source>
</evidence>
<dbReference type="Gene3D" id="3.40.50.200">
    <property type="entry name" value="Peptidase S8/S53 domain"/>
    <property type="match status" value="1"/>
</dbReference>
<dbReference type="STRING" id="211586.SO_0187"/>
<protein>
    <submittedName>
        <fullName evidence="7">Peptidase subtilase family</fullName>
    </submittedName>
</protein>
<name>Q8EKA8_SHEON</name>
<dbReference type="PATRIC" id="fig|211586.12.peg.175"/>